<gene>
    <name evidence="5" type="primary">rpmC</name>
    <name evidence="6" type="ordered locus">Plim_0485</name>
</gene>
<dbReference type="AlphaFoldDB" id="D5SQ82"/>
<dbReference type="Pfam" id="PF00831">
    <property type="entry name" value="Ribosomal_L29"/>
    <property type="match status" value="1"/>
</dbReference>
<sequence>MQIMTSARNLREMSAEQLQFQLDEAQKALFDLRCKAASEKLETPSLVRRARREIARIKTVLRLQELAKV</sequence>
<dbReference type="eggNOG" id="COG0255">
    <property type="taxonomic scope" value="Bacteria"/>
</dbReference>
<keyword evidence="3 5" id="KW-0687">Ribonucleoprotein</keyword>
<dbReference type="GO" id="GO:0006412">
    <property type="term" value="P:translation"/>
    <property type="evidence" value="ECO:0007669"/>
    <property type="project" value="UniProtKB-UniRule"/>
</dbReference>
<comment type="similarity">
    <text evidence="1 5">Belongs to the universal ribosomal protein uL29 family.</text>
</comment>
<dbReference type="GO" id="GO:0022625">
    <property type="term" value="C:cytosolic large ribosomal subunit"/>
    <property type="evidence" value="ECO:0007669"/>
    <property type="project" value="TreeGrafter"/>
</dbReference>
<evidence type="ECO:0000256" key="5">
    <source>
        <dbReference type="HAMAP-Rule" id="MF_00374"/>
    </source>
</evidence>
<reference evidence="6 7" key="1">
    <citation type="journal article" date="2010" name="Stand. Genomic Sci.">
        <title>Complete genome sequence of Planctomyces limnophilus type strain (Mu 290).</title>
        <authorList>
            <person name="Labutti K."/>
            <person name="Sikorski J."/>
            <person name="Schneider S."/>
            <person name="Nolan M."/>
            <person name="Lucas S."/>
            <person name="Glavina Del Rio T."/>
            <person name="Tice H."/>
            <person name="Cheng J.F."/>
            <person name="Goodwin L."/>
            <person name="Pitluck S."/>
            <person name="Liolios K."/>
            <person name="Ivanova N."/>
            <person name="Mavromatis K."/>
            <person name="Mikhailova N."/>
            <person name="Pati A."/>
            <person name="Chen A."/>
            <person name="Palaniappan K."/>
            <person name="Land M."/>
            <person name="Hauser L."/>
            <person name="Chang Y.J."/>
            <person name="Jeffries C.D."/>
            <person name="Tindall B.J."/>
            <person name="Rohde M."/>
            <person name="Goker M."/>
            <person name="Woyke T."/>
            <person name="Bristow J."/>
            <person name="Eisen J.A."/>
            <person name="Markowitz V."/>
            <person name="Hugenholtz P."/>
            <person name="Kyrpides N.C."/>
            <person name="Klenk H.P."/>
            <person name="Lapidus A."/>
        </authorList>
    </citation>
    <scope>NUCLEOTIDE SEQUENCE [LARGE SCALE GENOMIC DNA]</scope>
    <source>
        <strain evidence="7">ATCC 43296 / DSM 3776 / IFAM 1008 / 290</strain>
    </source>
</reference>
<protein>
    <recommendedName>
        <fullName evidence="4 5">Large ribosomal subunit protein uL29</fullName>
    </recommendedName>
</protein>
<accession>D5SQ82</accession>
<dbReference type="Gene3D" id="1.10.287.310">
    <property type="match status" value="1"/>
</dbReference>
<proteinExistence type="inferred from homology"/>
<dbReference type="PANTHER" id="PTHR10916">
    <property type="entry name" value="60S RIBOSOMAL PROTEIN L35/50S RIBOSOMAL PROTEIN L29"/>
    <property type="match status" value="1"/>
</dbReference>
<dbReference type="InterPro" id="IPR001854">
    <property type="entry name" value="Ribosomal_uL29"/>
</dbReference>
<dbReference type="STRING" id="521674.Plim_0485"/>
<dbReference type="EMBL" id="CP001744">
    <property type="protein sequence ID" value="ADG66334.1"/>
    <property type="molecule type" value="Genomic_DNA"/>
</dbReference>
<dbReference type="NCBIfam" id="TIGR00012">
    <property type="entry name" value="L29"/>
    <property type="match status" value="1"/>
</dbReference>
<keyword evidence="7" id="KW-1185">Reference proteome</keyword>
<evidence type="ECO:0000256" key="1">
    <source>
        <dbReference type="ARBA" id="ARBA00009254"/>
    </source>
</evidence>
<organism evidence="6 7">
    <name type="scientific">Planctopirus limnophila (strain ATCC 43296 / DSM 3776 / IFAM 1008 / Mu 290)</name>
    <name type="common">Planctomyces limnophilus</name>
    <dbReference type="NCBI Taxonomy" id="521674"/>
    <lineage>
        <taxon>Bacteria</taxon>
        <taxon>Pseudomonadati</taxon>
        <taxon>Planctomycetota</taxon>
        <taxon>Planctomycetia</taxon>
        <taxon>Planctomycetales</taxon>
        <taxon>Planctomycetaceae</taxon>
        <taxon>Planctopirus</taxon>
    </lineage>
</organism>
<dbReference type="Proteomes" id="UP000002220">
    <property type="component" value="Chromosome"/>
</dbReference>
<evidence type="ECO:0000313" key="6">
    <source>
        <dbReference type="EMBL" id="ADG66334.1"/>
    </source>
</evidence>
<dbReference type="PANTHER" id="PTHR10916:SF0">
    <property type="entry name" value="LARGE RIBOSOMAL SUBUNIT PROTEIN UL29C"/>
    <property type="match status" value="1"/>
</dbReference>
<evidence type="ECO:0000313" key="7">
    <source>
        <dbReference type="Proteomes" id="UP000002220"/>
    </source>
</evidence>
<evidence type="ECO:0000256" key="4">
    <source>
        <dbReference type="ARBA" id="ARBA00035204"/>
    </source>
</evidence>
<dbReference type="InterPro" id="IPR036049">
    <property type="entry name" value="Ribosomal_uL29_sf"/>
</dbReference>
<dbReference type="KEGG" id="plm:Plim_0485"/>
<keyword evidence="2 5" id="KW-0689">Ribosomal protein</keyword>
<evidence type="ECO:0000256" key="3">
    <source>
        <dbReference type="ARBA" id="ARBA00023274"/>
    </source>
</evidence>
<dbReference type="InterPro" id="IPR050063">
    <property type="entry name" value="Ribosomal_protein_uL29"/>
</dbReference>
<dbReference type="SUPFAM" id="SSF46561">
    <property type="entry name" value="Ribosomal protein L29 (L29p)"/>
    <property type="match status" value="1"/>
</dbReference>
<name>D5SQ82_PLAL2</name>
<dbReference type="HAMAP" id="MF_00374">
    <property type="entry name" value="Ribosomal_uL29"/>
    <property type="match status" value="1"/>
</dbReference>
<dbReference type="HOGENOM" id="CLU_158491_3_2_0"/>
<dbReference type="GO" id="GO:0003735">
    <property type="term" value="F:structural constituent of ribosome"/>
    <property type="evidence" value="ECO:0007669"/>
    <property type="project" value="InterPro"/>
</dbReference>
<evidence type="ECO:0000256" key="2">
    <source>
        <dbReference type="ARBA" id="ARBA00022980"/>
    </source>
</evidence>